<dbReference type="GO" id="GO:0003677">
    <property type="term" value="F:DNA binding"/>
    <property type="evidence" value="ECO:0007669"/>
    <property type="project" value="UniProtKB-KW"/>
</dbReference>
<dbReference type="SUPFAM" id="SSF116734">
    <property type="entry name" value="DNA methylase specificity domain"/>
    <property type="match status" value="1"/>
</dbReference>
<dbReference type="Gene3D" id="3.90.220.20">
    <property type="entry name" value="DNA methylase specificity domains"/>
    <property type="match status" value="1"/>
</dbReference>
<comment type="similarity">
    <text evidence="1">Belongs to the type-I restriction system S methylase family.</text>
</comment>
<proteinExistence type="inferred from homology"/>
<dbReference type="InterPro" id="IPR052021">
    <property type="entry name" value="Type-I_RS_S_subunit"/>
</dbReference>
<dbReference type="AlphaFoldDB" id="A0A3Q9HQU5"/>
<dbReference type="KEGG" id="aft:BBF96_09430"/>
<dbReference type="GO" id="GO:0009307">
    <property type="term" value="P:DNA restriction-modification system"/>
    <property type="evidence" value="ECO:0007669"/>
    <property type="project" value="UniProtKB-KW"/>
</dbReference>
<protein>
    <recommendedName>
        <fullName evidence="4">Type I restriction modification DNA specificity domain-containing protein</fullName>
    </recommendedName>
</protein>
<evidence type="ECO:0000256" key="1">
    <source>
        <dbReference type="ARBA" id="ARBA00010923"/>
    </source>
</evidence>
<sequence>MIKAKDNKIYQKFLYLIIQSKNFLKLAESKVFGTKMPRTSWEILKNYKFLLPPLPEQQCIAQILTQIDKTIEKEQKYKEKLKRLKQSLMEDLLTGKIRVNHLIKEGVEDV</sequence>
<evidence type="ECO:0000256" key="3">
    <source>
        <dbReference type="ARBA" id="ARBA00023125"/>
    </source>
</evidence>
<keyword evidence="6" id="KW-1185">Reference proteome</keyword>
<dbReference type="PANTHER" id="PTHR30408">
    <property type="entry name" value="TYPE-1 RESTRICTION ENZYME ECOKI SPECIFICITY PROTEIN"/>
    <property type="match status" value="1"/>
</dbReference>
<reference evidence="5 6" key="1">
    <citation type="submission" date="2016-07" db="EMBL/GenBank/DDBJ databases">
        <title>Genome and transcriptome analysis of iron-reducing fermentative bacteria Anoxybacter fermentans.</title>
        <authorList>
            <person name="Zeng X."/>
            <person name="Shao Z."/>
        </authorList>
    </citation>
    <scope>NUCLEOTIDE SEQUENCE [LARGE SCALE GENOMIC DNA]</scope>
    <source>
        <strain evidence="5 6">DY22613</strain>
    </source>
</reference>
<evidence type="ECO:0000313" key="5">
    <source>
        <dbReference type="EMBL" id="AZR73591.1"/>
    </source>
</evidence>
<evidence type="ECO:0000256" key="2">
    <source>
        <dbReference type="ARBA" id="ARBA00022747"/>
    </source>
</evidence>
<dbReference type="Gene3D" id="1.10.287.1120">
    <property type="entry name" value="Bipartite methylase S protein"/>
    <property type="match status" value="1"/>
</dbReference>
<evidence type="ECO:0000313" key="6">
    <source>
        <dbReference type="Proteomes" id="UP000267250"/>
    </source>
</evidence>
<organism evidence="5 6">
    <name type="scientific">Anoxybacter fermentans</name>
    <dbReference type="NCBI Taxonomy" id="1323375"/>
    <lineage>
        <taxon>Bacteria</taxon>
        <taxon>Bacillati</taxon>
        <taxon>Bacillota</taxon>
        <taxon>Clostridia</taxon>
        <taxon>Halanaerobiales</taxon>
        <taxon>Anoxybacter</taxon>
    </lineage>
</organism>
<dbReference type="InterPro" id="IPR000055">
    <property type="entry name" value="Restrct_endonuc_typeI_TRD"/>
</dbReference>
<evidence type="ECO:0000259" key="4">
    <source>
        <dbReference type="Pfam" id="PF01420"/>
    </source>
</evidence>
<accession>A0A3Q9HQU5</accession>
<dbReference type="InterPro" id="IPR044946">
    <property type="entry name" value="Restrct_endonuc_typeI_TRD_sf"/>
</dbReference>
<keyword evidence="2" id="KW-0680">Restriction system</keyword>
<dbReference type="PANTHER" id="PTHR30408:SF12">
    <property type="entry name" value="TYPE I RESTRICTION ENZYME MJAVIII SPECIFICITY SUBUNIT"/>
    <property type="match status" value="1"/>
</dbReference>
<name>A0A3Q9HQU5_9FIRM</name>
<keyword evidence="3" id="KW-0238">DNA-binding</keyword>
<dbReference type="EMBL" id="CP016379">
    <property type="protein sequence ID" value="AZR73591.1"/>
    <property type="molecule type" value="Genomic_DNA"/>
</dbReference>
<dbReference type="REBASE" id="292457">
    <property type="entry name" value="S1.Afe22613ORF9440P"/>
</dbReference>
<dbReference type="Proteomes" id="UP000267250">
    <property type="component" value="Chromosome"/>
</dbReference>
<gene>
    <name evidence="5" type="ORF">BBF96_09430</name>
</gene>
<feature type="domain" description="Type I restriction modification DNA specificity" evidence="4">
    <location>
        <begin position="3"/>
        <end position="83"/>
    </location>
</feature>
<dbReference type="Pfam" id="PF01420">
    <property type="entry name" value="Methylase_S"/>
    <property type="match status" value="1"/>
</dbReference>